<name>A0AAE0J5K1_9PEZI</name>
<dbReference type="PANTHER" id="PTHR37329">
    <property type="entry name" value="KINETOCHORE PROTEIN SOS7"/>
    <property type="match status" value="1"/>
</dbReference>
<reference evidence="4" key="1">
    <citation type="journal article" date="2023" name="Mol. Phylogenet. Evol.">
        <title>Genome-scale phylogeny and comparative genomics of the fungal order Sordariales.</title>
        <authorList>
            <person name="Hensen N."/>
            <person name="Bonometti L."/>
            <person name="Westerberg I."/>
            <person name="Brannstrom I.O."/>
            <person name="Guillou S."/>
            <person name="Cros-Aarteil S."/>
            <person name="Calhoun S."/>
            <person name="Haridas S."/>
            <person name="Kuo A."/>
            <person name="Mondo S."/>
            <person name="Pangilinan J."/>
            <person name="Riley R."/>
            <person name="LaButti K."/>
            <person name="Andreopoulos B."/>
            <person name="Lipzen A."/>
            <person name="Chen C."/>
            <person name="Yan M."/>
            <person name="Daum C."/>
            <person name="Ng V."/>
            <person name="Clum A."/>
            <person name="Steindorff A."/>
            <person name="Ohm R.A."/>
            <person name="Martin F."/>
            <person name="Silar P."/>
            <person name="Natvig D.O."/>
            <person name="Lalanne C."/>
            <person name="Gautier V."/>
            <person name="Ament-Velasquez S.L."/>
            <person name="Kruys A."/>
            <person name="Hutchinson M.I."/>
            <person name="Powell A.J."/>
            <person name="Barry K."/>
            <person name="Miller A.N."/>
            <person name="Grigoriev I.V."/>
            <person name="Debuchy R."/>
            <person name="Gladieux P."/>
            <person name="Hiltunen Thoren M."/>
            <person name="Johannesson H."/>
        </authorList>
    </citation>
    <scope>NUCLEOTIDE SEQUENCE</scope>
    <source>
        <strain evidence="4">SMH4131-1</strain>
    </source>
</reference>
<dbReference type="GO" id="GO:0051315">
    <property type="term" value="P:attachment of mitotic spindle microtubules to kinetochore"/>
    <property type="evidence" value="ECO:0007669"/>
    <property type="project" value="TreeGrafter"/>
</dbReference>
<feature type="compositionally biased region" description="Polar residues" evidence="2">
    <location>
        <begin position="31"/>
        <end position="44"/>
    </location>
</feature>
<dbReference type="InterPro" id="IPR037475">
    <property type="entry name" value="Sos7"/>
</dbReference>
<organism evidence="4 5">
    <name type="scientific">Cercophora scortea</name>
    <dbReference type="NCBI Taxonomy" id="314031"/>
    <lineage>
        <taxon>Eukaryota</taxon>
        <taxon>Fungi</taxon>
        <taxon>Dikarya</taxon>
        <taxon>Ascomycota</taxon>
        <taxon>Pezizomycotina</taxon>
        <taxon>Sordariomycetes</taxon>
        <taxon>Sordariomycetidae</taxon>
        <taxon>Sordariales</taxon>
        <taxon>Lasiosphaeriaceae</taxon>
        <taxon>Cercophora</taxon>
    </lineage>
</organism>
<dbReference type="EMBL" id="JAUEPO010000001">
    <property type="protein sequence ID" value="KAK3336955.1"/>
    <property type="molecule type" value="Genomic_DNA"/>
</dbReference>
<feature type="domain" description="Kinetochore protein Sos7 coiled-coil" evidence="3">
    <location>
        <begin position="128"/>
        <end position="202"/>
    </location>
</feature>
<evidence type="ECO:0000256" key="2">
    <source>
        <dbReference type="SAM" id="MobiDB-lite"/>
    </source>
</evidence>
<evidence type="ECO:0000313" key="4">
    <source>
        <dbReference type="EMBL" id="KAK3336955.1"/>
    </source>
</evidence>
<accession>A0AAE0J5K1</accession>
<evidence type="ECO:0000313" key="5">
    <source>
        <dbReference type="Proteomes" id="UP001286456"/>
    </source>
</evidence>
<feature type="coiled-coil region" evidence="1">
    <location>
        <begin position="271"/>
        <end position="298"/>
    </location>
</feature>
<feature type="region of interest" description="Disordered" evidence="2">
    <location>
        <begin position="236"/>
        <end position="261"/>
    </location>
</feature>
<dbReference type="GO" id="GO:0000776">
    <property type="term" value="C:kinetochore"/>
    <property type="evidence" value="ECO:0007669"/>
    <property type="project" value="InterPro"/>
</dbReference>
<dbReference type="AlphaFoldDB" id="A0AAE0J5K1"/>
<sequence>MFRKAAAESLSYPETLYQPTSHTRLLKGKSKQNNSSDTQKQSATMARPLSPAPTTAAAARKVLRTLTDLSSTHEITILKISEPIATAQGTNTNTGTGNALGRTSDISTASLDSPTPASLEADLAHYRELFAKLRFSYVEQVTKEKFIRAIVGDPPLIVTPQENAELEAENAAAKAALKALKTEVVEMVSDLEARGRRLAARHDTITLETAILSDLPSKIDELETQNADLRRAARLANGEEEEDEEDKDLHESQSGEGTGLNLPLAKTVALVEDRRARARELDRELEQLSSLVPRKRKEGERLRSETAVLETKRANSTAAAREARRRRENAQGGVEDDLEAKGRWYRATETALRLMLDVKE</sequence>
<comment type="caution">
    <text evidence="4">The sequence shown here is derived from an EMBL/GenBank/DDBJ whole genome shotgun (WGS) entry which is preliminary data.</text>
</comment>
<dbReference type="Pfam" id="PF20882">
    <property type="entry name" value="Sos7"/>
    <property type="match status" value="1"/>
</dbReference>
<gene>
    <name evidence="4" type="ORF">B0T19DRAFT_411099</name>
</gene>
<evidence type="ECO:0000259" key="3">
    <source>
        <dbReference type="Pfam" id="PF20882"/>
    </source>
</evidence>
<protein>
    <recommendedName>
        <fullName evidence="3">Kinetochore protein Sos7 coiled-coil domain-containing protein</fullName>
    </recommendedName>
</protein>
<feature type="region of interest" description="Disordered" evidence="2">
    <location>
        <begin position="1"/>
        <end position="56"/>
    </location>
</feature>
<reference evidence="4" key="2">
    <citation type="submission" date="2023-06" db="EMBL/GenBank/DDBJ databases">
        <authorList>
            <consortium name="Lawrence Berkeley National Laboratory"/>
            <person name="Haridas S."/>
            <person name="Hensen N."/>
            <person name="Bonometti L."/>
            <person name="Westerberg I."/>
            <person name="Brannstrom I.O."/>
            <person name="Guillou S."/>
            <person name="Cros-Aarteil S."/>
            <person name="Calhoun S."/>
            <person name="Kuo A."/>
            <person name="Mondo S."/>
            <person name="Pangilinan J."/>
            <person name="Riley R."/>
            <person name="Labutti K."/>
            <person name="Andreopoulos B."/>
            <person name="Lipzen A."/>
            <person name="Chen C."/>
            <person name="Yanf M."/>
            <person name="Daum C."/>
            <person name="Ng V."/>
            <person name="Clum A."/>
            <person name="Steindorff A."/>
            <person name="Ohm R."/>
            <person name="Martin F."/>
            <person name="Silar P."/>
            <person name="Natvig D."/>
            <person name="Lalanne C."/>
            <person name="Gautier V."/>
            <person name="Ament-Velasquez S.L."/>
            <person name="Kruys A."/>
            <person name="Hutchinson M.I."/>
            <person name="Powell A.J."/>
            <person name="Barry K."/>
            <person name="Miller A.N."/>
            <person name="Grigoriev I.V."/>
            <person name="Debuchy R."/>
            <person name="Gladieux P."/>
            <person name="Thoren M.H."/>
            <person name="Johannesson H."/>
        </authorList>
    </citation>
    <scope>NUCLEOTIDE SEQUENCE</scope>
    <source>
        <strain evidence="4">SMH4131-1</strain>
    </source>
</reference>
<dbReference type="InterPro" id="IPR048781">
    <property type="entry name" value="Sos7_CC"/>
</dbReference>
<dbReference type="PANTHER" id="PTHR37329:SF1">
    <property type="entry name" value="KINETOCHORE PROTEIN SOS7"/>
    <property type="match status" value="1"/>
</dbReference>
<proteinExistence type="predicted"/>
<dbReference type="GO" id="GO:0034501">
    <property type="term" value="P:protein localization to kinetochore"/>
    <property type="evidence" value="ECO:0007669"/>
    <property type="project" value="InterPro"/>
</dbReference>
<evidence type="ECO:0000256" key="1">
    <source>
        <dbReference type="SAM" id="Coils"/>
    </source>
</evidence>
<dbReference type="Proteomes" id="UP001286456">
    <property type="component" value="Unassembled WGS sequence"/>
</dbReference>
<keyword evidence="1" id="KW-0175">Coiled coil</keyword>
<keyword evidence="5" id="KW-1185">Reference proteome</keyword>
<feature type="region of interest" description="Disordered" evidence="2">
    <location>
        <begin position="313"/>
        <end position="341"/>
    </location>
</feature>